<dbReference type="PATRIC" id="fig|2746.7.peg.2943"/>
<dbReference type="PANTHER" id="PTHR30012">
    <property type="entry name" value="GENERAL SECRETION PATHWAY PROTEIN"/>
    <property type="match status" value="1"/>
</dbReference>
<reference evidence="8 9" key="1">
    <citation type="submission" date="2016-06" db="EMBL/GenBank/DDBJ databases">
        <title>Genome sequence of halotolerant plant growth promoting strain of Halomonas elongata HEK1 isolated from salterns of Rann of Kutch, Gujarat, India.</title>
        <authorList>
            <person name="Gaba S."/>
            <person name="Singh R.N."/>
            <person name="Abrol S."/>
            <person name="Kaushik R."/>
            <person name="Saxena A.K."/>
        </authorList>
    </citation>
    <scope>NUCLEOTIDE SEQUENCE [LARGE SCALE GENOMIC DNA]</scope>
    <source>
        <strain evidence="8 9">HEK1</strain>
    </source>
</reference>
<comment type="caution">
    <text evidence="8">The sequence shown here is derived from an EMBL/GenBank/DDBJ whole genome shotgun (WGS) entry which is preliminary data.</text>
</comment>
<dbReference type="InterPro" id="IPR018076">
    <property type="entry name" value="T2SS_GspF_dom"/>
</dbReference>
<evidence type="ECO:0000259" key="7">
    <source>
        <dbReference type="Pfam" id="PF00482"/>
    </source>
</evidence>
<dbReference type="InterPro" id="IPR003004">
    <property type="entry name" value="GspF/PilC"/>
</dbReference>
<organism evidence="8 9">
    <name type="scientific">Halomonas elongata</name>
    <dbReference type="NCBI Taxonomy" id="2746"/>
    <lineage>
        <taxon>Bacteria</taxon>
        <taxon>Pseudomonadati</taxon>
        <taxon>Pseudomonadota</taxon>
        <taxon>Gammaproteobacteria</taxon>
        <taxon>Oceanospirillales</taxon>
        <taxon>Halomonadaceae</taxon>
        <taxon>Halomonas</taxon>
    </lineage>
</organism>
<dbReference type="GO" id="GO:0005886">
    <property type="term" value="C:plasma membrane"/>
    <property type="evidence" value="ECO:0007669"/>
    <property type="project" value="UniProtKB-SubCell"/>
</dbReference>
<evidence type="ECO:0000256" key="3">
    <source>
        <dbReference type="ARBA" id="ARBA00022475"/>
    </source>
</evidence>
<evidence type="ECO:0000256" key="6">
    <source>
        <dbReference type="ARBA" id="ARBA00023136"/>
    </source>
</evidence>
<keyword evidence="3" id="KW-1003">Cell membrane</keyword>
<dbReference type="Gene3D" id="1.20.81.30">
    <property type="entry name" value="Type II secretion system (T2SS), domain F"/>
    <property type="match status" value="1"/>
</dbReference>
<sequence length="54" mass="5923">MALVAAGERAGQLPQVLERLADHLERSQRQRQKAKGALVYPLVLVLVRSAWSAA</sequence>
<dbReference type="Pfam" id="PF00482">
    <property type="entry name" value="T2SSF"/>
    <property type="match status" value="1"/>
</dbReference>
<dbReference type="AlphaFoldDB" id="A0A1B8NV04"/>
<dbReference type="GO" id="GO:0015628">
    <property type="term" value="P:protein secretion by the type II secretion system"/>
    <property type="evidence" value="ECO:0007669"/>
    <property type="project" value="TreeGrafter"/>
</dbReference>
<keyword evidence="5" id="KW-1133">Transmembrane helix</keyword>
<comment type="subcellular location">
    <subcellularLocation>
        <location evidence="1">Cell membrane</location>
        <topology evidence="1">Multi-pass membrane protein</topology>
    </subcellularLocation>
</comment>
<dbReference type="Proteomes" id="UP000092504">
    <property type="component" value="Unassembled WGS sequence"/>
</dbReference>
<accession>A0A1B8NV04</accession>
<evidence type="ECO:0000256" key="1">
    <source>
        <dbReference type="ARBA" id="ARBA00004651"/>
    </source>
</evidence>
<dbReference type="InterPro" id="IPR042094">
    <property type="entry name" value="T2SS_GspF_sf"/>
</dbReference>
<gene>
    <name evidence="8" type="primary">epsF_3</name>
    <name evidence="8" type="ORF">A8U91_02874</name>
</gene>
<evidence type="ECO:0000313" key="8">
    <source>
        <dbReference type="EMBL" id="OBX33832.1"/>
    </source>
</evidence>
<dbReference type="PANTHER" id="PTHR30012:SF0">
    <property type="entry name" value="TYPE II SECRETION SYSTEM PROTEIN F-RELATED"/>
    <property type="match status" value="1"/>
</dbReference>
<name>A0A1B8NV04_HALEL</name>
<protein>
    <submittedName>
        <fullName evidence="8">Type II secretion system protein F</fullName>
    </submittedName>
</protein>
<evidence type="ECO:0000256" key="5">
    <source>
        <dbReference type="ARBA" id="ARBA00022989"/>
    </source>
</evidence>
<proteinExistence type="inferred from homology"/>
<evidence type="ECO:0000313" key="9">
    <source>
        <dbReference type="Proteomes" id="UP000092504"/>
    </source>
</evidence>
<keyword evidence="6" id="KW-0472">Membrane</keyword>
<evidence type="ECO:0000256" key="2">
    <source>
        <dbReference type="ARBA" id="ARBA00005745"/>
    </source>
</evidence>
<comment type="similarity">
    <text evidence="2">Belongs to the GSP F family.</text>
</comment>
<evidence type="ECO:0000256" key="4">
    <source>
        <dbReference type="ARBA" id="ARBA00022692"/>
    </source>
</evidence>
<dbReference type="EMBL" id="MAJD01000002">
    <property type="protein sequence ID" value="OBX33832.1"/>
    <property type="molecule type" value="Genomic_DNA"/>
</dbReference>
<keyword evidence="4" id="KW-0812">Transmembrane</keyword>
<feature type="domain" description="Type II secretion system protein GspF" evidence="7">
    <location>
        <begin position="2"/>
        <end position="47"/>
    </location>
</feature>